<reference evidence="2 3" key="1">
    <citation type="submission" date="2011-12" db="EMBL/GenBank/DDBJ databases">
        <title>The Genome Sequence of Prevotella maculosa OT 289.</title>
        <authorList>
            <consortium name="The Broad Institute Genome Sequencing Platform"/>
            <person name="Earl A."/>
            <person name="Ward D."/>
            <person name="Feldgarden M."/>
            <person name="Gevers D."/>
            <person name="Izard J."/>
            <person name="Blanton J.M."/>
            <person name="Mathney J."/>
            <person name="Tanner A.C."/>
            <person name="Dewhirst F.E."/>
            <person name="Young S.K."/>
            <person name="Zeng Q."/>
            <person name="Gargeya S."/>
            <person name="Fitzgerald M."/>
            <person name="Haas B."/>
            <person name="Abouelleil A."/>
            <person name="Alvarado L."/>
            <person name="Arachchi H.M."/>
            <person name="Berlin A."/>
            <person name="Chapman S.B."/>
            <person name="Gearin G."/>
            <person name="Goldberg J."/>
            <person name="Griggs A."/>
            <person name="Gujja S."/>
            <person name="Hansen M."/>
            <person name="Heiman D."/>
            <person name="Howarth C."/>
            <person name="Larimer J."/>
            <person name="Lui A."/>
            <person name="MacDonald P.J.P."/>
            <person name="McCowen C."/>
            <person name="Montmayeur A."/>
            <person name="Murphy C."/>
            <person name="Neiman D."/>
            <person name="Pearson M."/>
            <person name="Priest M."/>
            <person name="Roberts A."/>
            <person name="Saif S."/>
            <person name="Shea T."/>
            <person name="Sisk P."/>
            <person name="Stolte C."/>
            <person name="Sykes S."/>
            <person name="Wortman J."/>
            <person name="Nusbaum C."/>
            <person name="Birren B."/>
        </authorList>
    </citation>
    <scope>NUCLEOTIDE SEQUENCE [LARGE SCALE GENOMIC DNA]</scope>
    <source>
        <strain evidence="2 3">OT 289</strain>
    </source>
</reference>
<dbReference type="Proteomes" id="UP000003167">
    <property type="component" value="Unassembled WGS sequence"/>
</dbReference>
<proteinExistence type="predicted"/>
<evidence type="ECO:0000259" key="1">
    <source>
        <dbReference type="Pfam" id="PF13568"/>
    </source>
</evidence>
<sequence length="255" mass="28786">MKLKNKIICCLLLTGCGVLRVEAQIGEHRNDFSVGFNAGYVLSTVGFVPKVNQKQHSGITGGLSLSYKSEKYFSTICSILTEVNYAQLGWKEDILDNKDQPVINALTGQAEHYSRTIDYIQVPVFAHLAWGKEYKGANFFVNLGPQFGYMLRESTDMNFAFDQRNMQDRVNPVVAQDTMAVSKKFDYGIAVGLGLAYSHPKMGHFLLEARYYYGLANIYGSSKRDYFSKSNHGNIVIKAAYLFDITRTKRKNNHQ</sequence>
<dbReference type="OrthoDB" id="977141at2"/>
<dbReference type="AlphaFoldDB" id="H1HJG1"/>
<dbReference type="InterPro" id="IPR025665">
    <property type="entry name" value="Beta-barrel_OMP_2"/>
</dbReference>
<dbReference type="Pfam" id="PF13568">
    <property type="entry name" value="OMP_b-brl_2"/>
    <property type="match status" value="1"/>
</dbReference>
<comment type="caution">
    <text evidence="2">The sequence shown here is derived from an EMBL/GenBank/DDBJ whole genome shotgun (WGS) entry which is preliminary data.</text>
</comment>
<gene>
    <name evidence="2" type="ORF">HMPREF9944_00305</name>
</gene>
<evidence type="ECO:0000313" key="3">
    <source>
        <dbReference type="Proteomes" id="UP000003167"/>
    </source>
</evidence>
<organism evidence="2 3">
    <name type="scientific">Segatella maculosa OT 289</name>
    <dbReference type="NCBI Taxonomy" id="999422"/>
    <lineage>
        <taxon>Bacteria</taxon>
        <taxon>Pseudomonadati</taxon>
        <taxon>Bacteroidota</taxon>
        <taxon>Bacteroidia</taxon>
        <taxon>Bacteroidales</taxon>
        <taxon>Prevotellaceae</taxon>
        <taxon>Segatella</taxon>
    </lineage>
</organism>
<dbReference type="PATRIC" id="fig|999422.3.peg.296"/>
<name>H1HJG1_9BACT</name>
<evidence type="ECO:0000313" key="2">
    <source>
        <dbReference type="EMBL" id="EHO73731.1"/>
    </source>
</evidence>
<accession>H1HJG1</accession>
<dbReference type="RefSeq" id="WP_008563940.1">
    <property type="nucleotide sequence ID" value="NZ_JH594500.1"/>
</dbReference>
<dbReference type="STRING" id="999422.HMPREF9944_00305"/>
<dbReference type="HOGENOM" id="CLU_082049_2_0_10"/>
<feature type="domain" description="Outer membrane protein beta-barrel" evidence="1">
    <location>
        <begin position="23"/>
        <end position="219"/>
    </location>
</feature>
<protein>
    <recommendedName>
        <fullName evidence="1">Outer membrane protein beta-barrel domain-containing protein</fullName>
    </recommendedName>
</protein>
<dbReference type="EMBL" id="AGEK01000014">
    <property type="protein sequence ID" value="EHO73731.1"/>
    <property type="molecule type" value="Genomic_DNA"/>
</dbReference>
<keyword evidence="3" id="KW-1185">Reference proteome</keyword>